<keyword evidence="8 24" id="KW-0808">Transferase</keyword>
<evidence type="ECO:0000256" key="17">
    <source>
        <dbReference type="ARBA" id="ARBA00023136"/>
    </source>
</evidence>
<evidence type="ECO:0000256" key="16">
    <source>
        <dbReference type="ARBA" id="ARBA00023098"/>
    </source>
</evidence>
<keyword evidence="9 24" id="KW-0812">Transmembrane</keyword>
<keyword evidence="13 22" id="KW-0067">ATP-binding</keyword>
<dbReference type="Pfam" id="PF01219">
    <property type="entry name" value="DAGK_prokar"/>
    <property type="match status" value="1"/>
</dbReference>
<dbReference type="EC" id="2.7.1.107" evidence="3 24"/>
<evidence type="ECO:0000313" key="26">
    <source>
        <dbReference type="Proteomes" id="UP000823630"/>
    </source>
</evidence>
<dbReference type="CDD" id="cd14264">
    <property type="entry name" value="DAGK_IM"/>
    <property type="match status" value="1"/>
</dbReference>
<evidence type="ECO:0000256" key="20">
    <source>
        <dbReference type="PIRSR" id="PIRSR600829-1"/>
    </source>
</evidence>
<dbReference type="InterPro" id="IPR036945">
    <property type="entry name" value="DAGK_sf"/>
</dbReference>
<evidence type="ECO:0000256" key="8">
    <source>
        <dbReference type="ARBA" id="ARBA00022679"/>
    </source>
</evidence>
<dbReference type="AlphaFoldDB" id="A0A9D9DCH0"/>
<dbReference type="Proteomes" id="UP000823630">
    <property type="component" value="Unassembled WGS sequence"/>
</dbReference>
<comment type="function">
    <text evidence="24">Catalyzes the ATP-dependent phosphorylation of sn-l,2-diacylglycerol (DAG) to phosphatidic acid. Involved in the recycling of diacylglycerol produced as a by-product during membrane-derived oligosaccharide (MDO) biosynthesis.</text>
</comment>
<dbReference type="GO" id="GO:0004143">
    <property type="term" value="F:ATP-dependent diacylglycerol kinase activity"/>
    <property type="evidence" value="ECO:0007669"/>
    <property type="project" value="UniProtKB-EC"/>
</dbReference>
<feature type="binding site" evidence="22">
    <location>
        <position position="77"/>
    </location>
    <ligand>
        <name>ATP</name>
        <dbReference type="ChEBI" id="CHEBI:30616"/>
    </ligand>
</feature>
<feature type="binding site" evidence="21">
    <location>
        <position position="70"/>
    </location>
    <ligand>
        <name>substrate</name>
    </ligand>
</feature>
<keyword evidence="5" id="KW-1003">Cell membrane</keyword>
<evidence type="ECO:0000256" key="7">
    <source>
        <dbReference type="ARBA" id="ARBA00022519"/>
    </source>
</evidence>
<evidence type="ECO:0000256" key="13">
    <source>
        <dbReference type="ARBA" id="ARBA00022840"/>
    </source>
</evidence>
<evidence type="ECO:0000256" key="6">
    <source>
        <dbReference type="ARBA" id="ARBA00022516"/>
    </source>
</evidence>
<keyword evidence="19 24" id="KW-1208">Phospholipid metabolism</keyword>
<keyword evidence="15 24" id="KW-1133">Transmembrane helix</keyword>
<dbReference type="PANTHER" id="PTHR34299:SF1">
    <property type="entry name" value="DIACYLGLYCEROL KINASE"/>
    <property type="match status" value="1"/>
</dbReference>
<keyword evidence="17 24" id="KW-0472">Membrane</keyword>
<dbReference type="GO" id="GO:0046872">
    <property type="term" value="F:metal ion binding"/>
    <property type="evidence" value="ECO:0007669"/>
    <property type="project" value="UniProtKB-KW"/>
</dbReference>
<evidence type="ECO:0000256" key="23">
    <source>
        <dbReference type="PIRSR" id="PIRSR600829-4"/>
    </source>
</evidence>
<comment type="subcellular location">
    <subcellularLocation>
        <location evidence="1 24">Cell inner membrane</location>
        <topology evidence="1 24">Multi-pass membrane protein</topology>
    </subcellularLocation>
</comment>
<feature type="active site" description="Proton acceptor" evidence="20">
    <location>
        <position position="70"/>
    </location>
</feature>
<evidence type="ECO:0000256" key="18">
    <source>
        <dbReference type="ARBA" id="ARBA00023209"/>
    </source>
</evidence>
<gene>
    <name evidence="25" type="ORF">IAC69_01790</name>
</gene>
<evidence type="ECO:0000256" key="4">
    <source>
        <dbReference type="ARBA" id="ARBA00017575"/>
    </source>
</evidence>
<evidence type="ECO:0000256" key="1">
    <source>
        <dbReference type="ARBA" id="ARBA00004429"/>
    </source>
</evidence>
<dbReference type="Gene3D" id="1.10.287.3610">
    <property type="match status" value="1"/>
</dbReference>
<evidence type="ECO:0000256" key="22">
    <source>
        <dbReference type="PIRSR" id="PIRSR600829-3"/>
    </source>
</evidence>
<evidence type="ECO:0000256" key="24">
    <source>
        <dbReference type="RuleBase" id="RU363065"/>
    </source>
</evidence>
<keyword evidence="14 23" id="KW-0460">Magnesium</keyword>
<evidence type="ECO:0000256" key="9">
    <source>
        <dbReference type="ARBA" id="ARBA00022692"/>
    </source>
</evidence>
<accession>A0A9D9DCH0</accession>
<feature type="binding site" evidence="22">
    <location>
        <position position="10"/>
    </location>
    <ligand>
        <name>ATP</name>
        <dbReference type="ChEBI" id="CHEBI:30616"/>
    </ligand>
</feature>
<feature type="binding site" evidence="22">
    <location>
        <begin position="95"/>
        <end position="96"/>
    </location>
    <ligand>
        <name>ATP</name>
        <dbReference type="ChEBI" id="CHEBI:30616"/>
    </ligand>
</feature>
<name>A0A9D9DCH0_9PROT</name>
<evidence type="ECO:0000256" key="15">
    <source>
        <dbReference type="ARBA" id="ARBA00022989"/>
    </source>
</evidence>
<keyword evidence="18" id="KW-0594">Phospholipid biosynthesis</keyword>
<feature type="binding site" evidence="21">
    <location>
        <begin position="14"/>
        <end position="19"/>
    </location>
    <ligand>
        <name>substrate</name>
    </ligand>
</feature>
<evidence type="ECO:0000256" key="5">
    <source>
        <dbReference type="ARBA" id="ARBA00022475"/>
    </source>
</evidence>
<comment type="caution">
    <text evidence="25">The sequence shown here is derived from an EMBL/GenBank/DDBJ whole genome shotgun (WGS) entry which is preliminary data.</text>
</comment>
<keyword evidence="10 23" id="KW-0479">Metal-binding</keyword>
<feature type="binding site" evidence="23">
    <location>
        <position position="77"/>
    </location>
    <ligand>
        <name>a divalent metal cation</name>
        <dbReference type="ChEBI" id="CHEBI:60240"/>
    </ligand>
</feature>
<keyword evidence="7 24" id="KW-0997">Cell inner membrane</keyword>
<sequence>MNTQYHGVHRILRAFVNSWNGLKSAFCTQAAFRQDLLLCAVATVALIFIPVGIGNKILMFFSLWLIIIAELINTAIETVIDRIGPEYHEMSKCAKDIGSAIVLITITGVVLFWAAIVFMNTLF</sequence>
<feature type="transmembrane region" description="Helical" evidence="24">
    <location>
        <begin position="97"/>
        <end position="119"/>
    </location>
</feature>
<protein>
    <recommendedName>
        <fullName evidence="4 24">Diacylglycerol kinase</fullName>
        <ecNumber evidence="3 24">2.7.1.107</ecNumber>
    </recommendedName>
</protein>
<feature type="binding site" evidence="21">
    <location>
        <position position="99"/>
    </location>
    <ligand>
        <name>substrate</name>
    </ligand>
</feature>
<dbReference type="GO" id="GO:0005524">
    <property type="term" value="F:ATP binding"/>
    <property type="evidence" value="ECO:0007669"/>
    <property type="project" value="UniProtKB-KW"/>
</dbReference>
<comment type="similarity">
    <text evidence="2 24">Belongs to the bacterial diacylglycerol kinase family.</text>
</comment>
<evidence type="ECO:0000256" key="10">
    <source>
        <dbReference type="ARBA" id="ARBA00022723"/>
    </source>
</evidence>
<reference evidence="25" key="2">
    <citation type="journal article" date="2021" name="PeerJ">
        <title>Extensive microbial diversity within the chicken gut microbiome revealed by metagenomics and culture.</title>
        <authorList>
            <person name="Gilroy R."/>
            <person name="Ravi A."/>
            <person name="Getino M."/>
            <person name="Pursley I."/>
            <person name="Horton D.L."/>
            <person name="Alikhan N.F."/>
            <person name="Baker D."/>
            <person name="Gharbi K."/>
            <person name="Hall N."/>
            <person name="Watson M."/>
            <person name="Adriaenssens E.M."/>
            <person name="Foster-Nyarko E."/>
            <person name="Jarju S."/>
            <person name="Secka A."/>
            <person name="Antonio M."/>
            <person name="Oren A."/>
            <person name="Chaudhuri R.R."/>
            <person name="La Ragione R."/>
            <person name="Hildebrand F."/>
            <person name="Pallen M.J."/>
        </authorList>
    </citation>
    <scope>NUCLEOTIDE SEQUENCE</scope>
    <source>
        <strain evidence="25">8207</strain>
    </source>
</reference>
<dbReference type="GO" id="GO:0006654">
    <property type="term" value="P:phosphatidic acid biosynthetic process"/>
    <property type="evidence" value="ECO:0007669"/>
    <property type="project" value="InterPro"/>
</dbReference>
<evidence type="ECO:0000256" key="19">
    <source>
        <dbReference type="ARBA" id="ARBA00023264"/>
    </source>
</evidence>
<evidence type="ECO:0000256" key="2">
    <source>
        <dbReference type="ARBA" id="ARBA00005967"/>
    </source>
</evidence>
<feature type="transmembrane region" description="Helical" evidence="24">
    <location>
        <begin position="36"/>
        <end position="53"/>
    </location>
</feature>
<dbReference type="PANTHER" id="PTHR34299">
    <property type="entry name" value="DIACYLGLYCEROL KINASE"/>
    <property type="match status" value="1"/>
</dbReference>
<dbReference type="EMBL" id="JADINC010000026">
    <property type="protein sequence ID" value="MBO8425192.1"/>
    <property type="molecule type" value="Genomic_DNA"/>
</dbReference>
<evidence type="ECO:0000256" key="3">
    <source>
        <dbReference type="ARBA" id="ARBA00012133"/>
    </source>
</evidence>
<feature type="binding site" evidence="22">
    <location>
        <begin position="86"/>
        <end position="88"/>
    </location>
    <ligand>
        <name>ATP</name>
        <dbReference type="ChEBI" id="CHEBI:30616"/>
    </ligand>
</feature>
<comment type="cofactor">
    <cofactor evidence="23">
        <name>Mg(2+)</name>
        <dbReference type="ChEBI" id="CHEBI:18420"/>
    </cofactor>
    <text evidence="23">Mn(2+), Zn(2+), Cd(2+) and Co(2+) support activity to lesser extents.</text>
</comment>
<keyword evidence="6" id="KW-0444">Lipid biosynthesis</keyword>
<comment type="catalytic activity">
    <reaction evidence="24">
        <text>a 1,2-diacyl-sn-glycerol + ATP = a 1,2-diacyl-sn-glycero-3-phosphate + ADP + H(+)</text>
        <dbReference type="Rhea" id="RHEA:10272"/>
        <dbReference type="ChEBI" id="CHEBI:15378"/>
        <dbReference type="ChEBI" id="CHEBI:17815"/>
        <dbReference type="ChEBI" id="CHEBI:30616"/>
        <dbReference type="ChEBI" id="CHEBI:58608"/>
        <dbReference type="ChEBI" id="CHEBI:456216"/>
        <dbReference type="EC" id="2.7.1.107"/>
    </reaction>
</comment>
<feature type="transmembrane region" description="Helical" evidence="24">
    <location>
        <begin position="59"/>
        <end position="76"/>
    </location>
</feature>
<keyword evidence="16 24" id="KW-0443">Lipid metabolism</keyword>
<keyword evidence="11 22" id="KW-0547">Nucleotide-binding</keyword>
<evidence type="ECO:0000256" key="12">
    <source>
        <dbReference type="ARBA" id="ARBA00022777"/>
    </source>
</evidence>
<feature type="binding site" evidence="21">
    <location>
        <position position="10"/>
    </location>
    <ligand>
        <name>substrate</name>
    </ligand>
</feature>
<dbReference type="InterPro" id="IPR000829">
    <property type="entry name" value="DAGK"/>
</dbReference>
<evidence type="ECO:0000256" key="21">
    <source>
        <dbReference type="PIRSR" id="PIRSR600829-2"/>
    </source>
</evidence>
<organism evidence="25 26">
    <name type="scientific">Candidatus Enterousia avistercoris</name>
    <dbReference type="NCBI Taxonomy" id="2840788"/>
    <lineage>
        <taxon>Bacteria</taxon>
        <taxon>Pseudomonadati</taxon>
        <taxon>Pseudomonadota</taxon>
        <taxon>Alphaproteobacteria</taxon>
        <taxon>Candidatus Enterousia</taxon>
    </lineage>
</organism>
<dbReference type="InterPro" id="IPR033718">
    <property type="entry name" value="DAGK_prok"/>
</dbReference>
<evidence type="ECO:0000256" key="11">
    <source>
        <dbReference type="ARBA" id="ARBA00022741"/>
    </source>
</evidence>
<keyword evidence="12 24" id="KW-0418">Kinase</keyword>
<proteinExistence type="inferred from homology"/>
<evidence type="ECO:0000256" key="14">
    <source>
        <dbReference type="ARBA" id="ARBA00022842"/>
    </source>
</evidence>
<reference evidence="25" key="1">
    <citation type="submission" date="2020-10" db="EMBL/GenBank/DDBJ databases">
        <authorList>
            <person name="Gilroy R."/>
        </authorList>
    </citation>
    <scope>NUCLEOTIDE SEQUENCE</scope>
    <source>
        <strain evidence="25">8207</strain>
    </source>
</reference>
<evidence type="ECO:0000313" key="25">
    <source>
        <dbReference type="EMBL" id="MBO8425192.1"/>
    </source>
</evidence>
<dbReference type="GO" id="GO:0005886">
    <property type="term" value="C:plasma membrane"/>
    <property type="evidence" value="ECO:0007669"/>
    <property type="project" value="UniProtKB-SubCell"/>
</dbReference>